<gene>
    <name evidence="1" type="ORF">J2Z79_001394</name>
</gene>
<dbReference type="RefSeq" id="WP_209466136.1">
    <property type="nucleotide sequence ID" value="NZ_JAGGLG010000009.1"/>
</dbReference>
<comment type="caution">
    <text evidence="1">The sequence shown here is derived from an EMBL/GenBank/DDBJ whole genome shotgun (WGS) entry which is preliminary data.</text>
</comment>
<accession>A0ABS4JR54</accession>
<evidence type="ECO:0000313" key="1">
    <source>
        <dbReference type="EMBL" id="MBP2017995.1"/>
    </source>
</evidence>
<organism evidence="1 2">
    <name type="scientific">Symbiobacterium terraclitae</name>
    <dbReference type="NCBI Taxonomy" id="557451"/>
    <lineage>
        <taxon>Bacteria</taxon>
        <taxon>Bacillati</taxon>
        <taxon>Bacillota</taxon>
        <taxon>Clostridia</taxon>
        <taxon>Eubacteriales</taxon>
        <taxon>Symbiobacteriaceae</taxon>
        <taxon>Symbiobacterium</taxon>
    </lineage>
</organism>
<protein>
    <recommendedName>
        <fullName evidence="3">SipL SPOCS domain-containing protein</fullName>
    </recommendedName>
</protein>
<proteinExistence type="predicted"/>
<evidence type="ECO:0000313" key="2">
    <source>
        <dbReference type="Proteomes" id="UP001519289"/>
    </source>
</evidence>
<reference evidence="1 2" key="1">
    <citation type="submission" date="2021-03" db="EMBL/GenBank/DDBJ databases">
        <title>Genomic Encyclopedia of Type Strains, Phase IV (KMG-IV): sequencing the most valuable type-strain genomes for metagenomic binning, comparative biology and taxonomic classification.</title>
        <authorList>
            <person name="Goeker M."/>
        </authorList>
    </citation>
    <scope>NUCLEOTIDE SEQUENCE [LARGE SCALE GENOMIC DNA]</scope>
    <source>
        <strain evidence="1 2">DSM 27138</strain>
    </source>
</reference>
<sequence>MGGRHDVVCIEAKKLFDLCVQEHRVERSFRVEGISDGHDVEVDCHIDTHRISCREVSDRKCVDHHKHREQVCLAIEVPVSLRLVNRSTGKVLRRLHRKVLIPKKVVLTVPPGADVECEATGDCCCVFDHENHEIHCVFDLCITIKSKGTVEVLVPVLGDCRPRECHAVRDACRKADHW</sequence>
<evidence type="ECO:0008006" key="3">
    <source>
        <dbReference type="Google" id="ProtNLM"/>
    </source>
</evidence>
<name>A0ABS4JR54_9FIRM</name>
<dbReference type="Proteomes" id="UP001519289">
    <property type="component" value="Unassembled WGS sequence"/>
</dbReference>
<dbReference type="EMBL" id="JAGGLG010000009">
    <property type="protein sequence ID" value="MBP2017995.1"/>
    <property type="molecule type" value="Genomic_DNA"/>
</dbReference>
<keyword evidence="2" id="KW-1185">Reference proteome</keyword>